<dbReference type="InterPro" id="IPR005365">
    <property type="entry name" value="Npr3"/>
</dbReference>
<reference evidence="8" key="1">
    <citation type="submission" date="2016-03" db="EMBL/GenBank/DDBJ databases">
        <authorList>
            <person name="Devillers H."/>
        </authorList>
    </citation>
    <scope>NUCLEOTIDE SEQUENCE [LARGE SCALE GENOMIC DNA]</scope>
</reference>
<dbReference type="STRING" id="1266660.A0A1G4JS23"/>
<keyword evidence="4" id="KW-0732">Signal</keyword>
<comment type="function">
    <text evidence="4">Mediates inactivation of the TORC1 complex in response to amino acid starvation. Required for meiotic nuclear division.</text>
</comment>
<name>A0A1G4JS23_9SACH</name>
<dbReference type="Pfam" id="PF24064">
    <property type="entry name" value="HTH_NPRL3"/>
    <property type="match status" value="1"/>
</dbReference>
<dbReference type="GO" id="GO:0010508">
    <property type="term" value="P:positive regulation of autophagy"/>
    <property type="evidence" value="ECO:0007669"/>
    <property type="project" value="EnsemblFungi"/>
</dbReference>
<feature type="region of interest" description="Disordered" evidence="5">
    <location>
        <begin position="87"/>
        <end position="134"/>
    </location>
</feature>
<feature type="compositionally biased region" description="Acidic residues" evidence="5">
    <location>
        <begin position="92"/>
        <end position="106"/>
    </location>
</feature>
<dbReference type="GO" id="GO:1904262">
    <property type="term" value="P:negative regulation of TORC1 signaling"/>
    <property type="evidence" value="ECO:0007669"/>
    <property type="project" value="EnsemblFungi"/>
</dbReference>
<comment type="subcellular location">
    <subcellularLocation>
        <location evidence="4">Vacuole membrane</location>
        <topology evidence="4">Peripheral membrane protein</topology>
    </subcellularLocation>
</comment>
<evidence type="ECO:0000256" key="2">
    <source>
        <dbReference type="ARBA" id="ARBA00017880"/>
    </source>
</evidence>
<dbReference type="GO" id="GO:0051058">
    <property type="term" value="P:negative regulation of small GTPase mediated signal transduction"/>
    <property type="evidence" value="ECO:0007669"/>
    <property type="project" value="EnsemblFungi"/>
</dbReference>
<dbReference type="GO" id="GO:0038202">
    <property type="term" value="P:TORC1 signaling"/>
    <property type="evidence" value="ECO:0007669"/>
    <property type="project" value="TreeGrafter"/>
</dbReference>
<dbReference type="GO" id="GO:1990130">
    <property type="term" value="C:GATOR1 complex"/>
    <property type="evidence" value="ECO:0007669"/>
    <property type="project" value="EnsemblFungi"/>
</dbReference>
<organism evidence="7 8">
    <name type="scientific">Lachancea dasiensis</name>
    <dbReference type="NCBI Taxonomy" id="1072105"/>
    <lineage>
        <taxon>Eukaryota</taxon>
        <taxon>Fungi</taxon>
        <taxon>Dikarya</taxon>
        <taxon>Ascomycota</taxon>
        <taxon>Saccharomycotina</taxon>
        <taxon>Saccharomycetes</taxon>
        <taxon>Saccharomycetales</taxon>
        <taxon>Saccharomycetaceae</taxon>
        <taxon>Lachancea</taxon>
    </lineage>
</organism>
<feature type="compositionally biased region" description="Polar residues" evidence="5">
    <location>
        <begin position="297"/>
        <end position="315"/>
    </location>
</feature>
<dbReference type="GO" id="GO:0034198">
    <property type="term" value="P:cellular response to amino acid starvation"/>
    <property type="evidence" value="ECO:0007669"/>
    <property type="project" value="EnsemblFungi"/>
</dbReference>
<dbReference type="PANTHER" id="PTHR13153">
    <property type="entry name" value="CGTHBA PROTEIN -14 GENE PROTEIN"/>
    <property type="match status" value="1"/>
</dbReference>
<dbReference type="InterPro" id="IPR056603">
    <property type="entry name" value="HTH_NPRL3"/>
</dbReference>
<feature type="region of interest" description="Disordered" evidence="5">
    <location>
        <begin position="173"/>
        <end position="217"/>
    </location>
</feature>
<feature type="region of interest" description="Disordered" evidence="5">
    <location>
        <begin position="38"/>
        <end position="58"/>
    </location>
</feature>
<evidence type="ECO:0000256" key="3">
    <source>
        <dbReference type="ARBA" id="ARBA00030028"/>
    </source>
</evidence>
<dbReference type="GO" id="GO:2000785">
    <property type="term" value="P:regulation of autophagosome assembly"/>
    <property type="evidence" value="ECO:0007669"/>
    <property type="project" value="EnsemblFungi"/>
</dbReference>
<dbReference type="GO" id="GO:0006995">
    <property type="term" value="P:cellular response to nitrogen starvation"/>
    <property type="evidence" value="ECO:0007669"/>
    <property type="project" value="EnsemblFungi"/>
</dbReference>
<dbReference type="GO" id="GO:0051321">
    <property type="term" value="P:meiotic cell cycle"/>
    <property type="evidence" value="ECO:0007669"/>
    <property type="project" value="UniProtKB-UniRule"/>
</dbReference>
<dbReference type="EMBL" id="LT598457">
    <property type="protein sequence ID" value="SCU93489.1"/>
    <property type="molecule type" value="Genomic_DNA"/>
</dbReference>
<feature type="domain" description="GATOR1 complex protein NPRL3 C-terminal HTH" evidence="6">
    <location>
        <begin position="789"/>
        <end position="850"/>
    </location>
</feature>
<sequence>MSSNLPNPCLVGIVLTISTHAGPQVVYHYPPVDLLSKHKKTKIQQSPRNYEDSETSRRAQFDNTLFRKQSLRLQQDGESDATFSIHSAQTENLDDTDISDSTDDEVSTGVSDSDISTDFADVSSESSSASSEFHQPISVEELAAPRLSLDHNASIQSLGNSIRSVNFDPATNASRAPHFLGPNDSKRNSVVSKNTLGRDVDPGPVLETTTESDDDEELHFELDDKYFGVEFQAINKILRYDTDFFAEISSPPKDMCNTRFELSIDDLTLVGLPIHKNADGHWRKSKKRRAGNRLRHSNSGLRTRNDSKQQMSNANSDEDGSLIEEDSSRILKSEETQGKDDAEDVQDSVNMFHLCFLMNPQLVEYNEKVDDMYHYVISRLSLILRYAQDKSSFVTKEALEITRTRDRTLKSSEKYKMIKGSGRKGKYLYQRILNKSPLARIITQCFDALVKNEIANLEIDDDKIISLQIPMKNEFSVCPNLKTNPVLRGSFLTSILNQTFLEGRSGTGAQDSERDVNENSDLLDFALLLLDEPANILQELQYSAFRNDMASVILTSLVKTLKPTLPLRHYQYLVDEVMGPSDPLTQGKGNSFHSGLLRSLALHLMYWRHARIIIPLSSKSTYIVSPLAPISGTLKDNTSANLNNKPLILQNQEIFAKKFPSLPPLSSFLSMISSTKPRPFGSIIPSKDHKNVYLNALSWLIRNGYLTQLLSFFWVRVDSRIKIAVDEDLEKDGVRITKNSKYQDLNTRKNDTIIGSDLPDDIDYYYYNGDEDSLNRADYTIILDPERATAVEKRWLYKCIEGQPSEIQILFHKMVKYFNGTTPIELVQIREGISRHEVRKVSQALGNYLVEINHW</sequence>
<dbReference type="Pfam" id="PF03666">
    <property type="entry name" value="NPR3"/>
    <property type="match status" value="1"/>
</dbReference>
<dbReference type="GO" id="GO:0007124">
    <property type="term" value="P:pseudohyphal growth"/>
    <property type="evidence" value="ECO:0007669"/>
    <property type="project" value="EnsemblFungi"/>
</dbReference>
<dbReference type="GO" id="GO:0005774">
    <property type="term" value="C:vacuolar membrane"/>
    <property type="evidence" value="ECO:0007669"/>
    <property type="project" value="UniProtKB-SubCell"/>
</dbReference>
<proteinExistence type="inferred from homology"/>
<evidence type="ECO:0000313" key="7">
    <source>
        <dbReference type="EMBL" id="SCU93489.1"/>
    </source>
</evidence>
<feature type="region of interest" description="Disordered" evidence="5">
    <location>
        <begin position="280"/>
        <end position="324"/>
    </location>
</feature>
<dbReference type="PANTHER" id="PTHR13153:SF5">
    <property type="entry name" value="GATOR COMPLEX PROTEIN NPRL3"/>
    <property type="match status" value="1"/>
</dbReference>
<gene>
    <name evidence="7" type="ORF">LADA_0G03378G</name>
</gene>
<keyword evidence="8" id="KW-1185">Reference proteome</keyword>
<evidence type="ECO:0000256" key="1">
    <source>
        <dbReference type="ARBA" id="ARBA00010546"/>
    </source>
</evidence>
<evidence type="ECO:0000259" key="6">
    <source>
        <dbReference type="Pfam" id="PF24064"/>
    </source>
</evidence>
<evidence type="ECO:0000256" key="5">
    <source>
        <dbReference type="SAM" id="MobiDB-lite"/>
    </source>
</evidence>
<dbReference type="OrthoDB" id="18648at2759"/>
<feature type="compositionally biased region" description="Basic residues" evidence="5">
    <location>
        <begin position="283"/>
        <end position="296"/>
    </location>
</feature>
<feature type="compositionally biased region" description="Basic and acidic residues" evidence="5">
    <location>
        <begin position="49"/>
        <end position="58"/>
    </location>
</feature>
<evidence type="ECO:0000313" key="8">
    <source>
        <dbReference type="Proteomes" id="UP000190274"/>
    </source>
</evidence>
<evidence type="ECO:0000256" key="4">
    <source>
        <dbReference type="RuleBase" id="RU368069"/>
    </source>
</evidence>
<protein>
    <recommendedName>
        <fullName evidence="2 4">Nitrogen permease regulator 3</fullName>
    </recommendedName>
    <alternativeName>
        <fullName evidence="3 4">Required for meiotic nuclear division protein 11</fullName>
    </alternativeName>
</protein>
<accession>A0A1G4JS23</accession>
<keyword evidence="4" id="KW-0469">Meiosis</keyword>
<comment type="similarity">
    <text evidence="1 4">Belongs to the NPR3 family.</text>
</comment>
<dbReference type="AlphaFoldDB" id="A0A1G4JS23"/>
<dbReference type="Proteomes" id="UP000190274">
    <property type="component" value="Chromosome G"/>
</dbReference>
<feature type="compositionally biased region" description="Low complexity" evidence="5">
    <location>
        <begin position="123"/>
        <end position="132"/>
    </location>
</feature>